<reference evidence="1 2" key="1">
    <citation type="journal article" date="2014" name="Genome Announc.">
        <title>Draft genome sequence of Sclerotinia borealis, a psychrophilic plant pathogenic fungus.</title>
        <authorList>
            <person name="Mardanov A.V."/>
            <person name="Beletsky A.V."/>
            <person name="Kadnikov V.V."/>
            <person name="Ignatov A.N."/>
            <person name="Ravin N.V."/>
        </authorList>
    </citation>
    <scope>NUCLEOTIDE SEQUENCE [LARGE SCALE GENOMIC DNA]</scope>
    <source>
        <strain evidence="2">F-4157</strain>
    </source>
</reference>
<dbReference type="EMBL" id="AYSA01000050">
    <property type="protein sequence ID" value="ESZ98193.1"/>
    <property type="molecule type" value="Genomic_DNA"/>
</dbReference>
<sequence length="68" mass="8018">MRRPYLSIRTLSSHVRCNPIYEETEAKKAEANKKPATGITKKRFSFPCLPFFGMDKKNEYLNIEEDYD</sequence>
<evidence type="ECO:0000313" key="1">
    <source>
        <dbReference type="EMBL" id="ESZ98193.1"/>
    </source>
</evidence>
<organism evidence="1 2">
    <name type="scientific">Sclerotinia borealis (strain F-4128)</name>
    <dbReference type="NCBI Taxonomy" id="1432307"/>
    <lineage>
        <taxon>Eukaryota</taxon>
        <taxon>Fungi</taxon>
        <taxon>Dikarya</taxon>
        <taxon>Ascomycota</taxon>
        <taxon>Pezizomycotina</taxon>
        <taxon>Leotiomycetes</taxon>
        <taxon>Helotiales</taxon>
        <taxon>Sclerotiniaceae</taxon>
        <taxon>Sclerotinia</taxon>
    </lineage>
</organism>
<dbReference type="HOGENOM" id="CLU_2795403_0_0_1"/>
<protein>
    <submittedName>
        <fullName evidence="1">Uncharacterized protein</fullName>
    </submittedName>
</protein>
<keyword evidence="2" id="KW-1185">Reference proteome</keyword>
<dbReference type="AlphaFoldDB" id="W9CQ63"/>
<dbReference type="Proteomes" id="UP000019487">
    <property type="component" value="Unassembled WGS sequence"/>
</dbReference>
<gene>
    <name evidence="1" type="ORF">SBOR_1421</name>
</gene>
<comment type="caution">
    <text evidence="1">The sequence shown here is derived from an EMBL/GenBank/DDBJ whole genome shotgun (WGS) entry which is preliminary data.</text>
</comment>
<accession>W9CQ63</accession>
<evidence type="ECO:0000313" key="2">
    <source>
        <dbReference type="Proteomes" id="UP000019487"/>
    </source>
</evidence>
<proteinExistence type="predicted"/>
<name>W9CQ63_SCLBF</name>